<dbReference type="SUPFAM" id="SSF55781">
    <property type="entry name" value="GAF domain-like"/>
    <property type="match status" value="1"/>
</dbReference>
<organism evidence="2 3">
    <name type="scientific">Staphylococcus pettenkoferi</name>
    <dbReference type="NCBI Taxonomy" id="170573"/>
    <lineage>
        <taxon>Bacteria</taxon>
        <taxon>Bacillati</taxon>
        <taxon>Bacillota</taxon>
        <taxon>Bacilli</taxon>
        <taxon>Bacillales</taxon>
        <taxon>Staphylococcaceae</taxon>
        <taxon>Staphylococcus</taxon>
    </lineage>
</organism>
<reference evidence="2" key="2">
    <citation type="submission" date="2022-08" db="EMBL/GenBank/DDBJ databases">
        <authorList>
            <person name="Magnan C."/>
        </authorList>
    </citation>
    <scope>NUCLEOTIDE SEQUENCE</scope>
    <source>
        <strain evidence="2">NSP012P</strain>
    </source>
</reference>
<dbReference type="Proteomes" id="UP001072952">
    <property type="component" value="Unassembled WGS sequence"/>
</dbReference>
<evidence type="ECO:0000259" key="1">
    <source>
        <dbReference type="Pfam" id="PF13185"/>
    </source>
</evidence>
<evidence type="ECO:0000313" key="2">
    <source>
        <dbReference type="EMBL" id="MCY1584183.1"/>
    </source>
</evidence>
<dbReference type="InterPro" id="IPR029016">
    <property type="entry name" value="GAF-like_dom_sf"/>
</dbReference>
<dbReference type="InterPro" id="IPR003018">
    <property type="entry name" value="GAF"/>
</dbReference>
<comment type="caution">
    <text evidence="2">The sequence shown here is derived from an EMBL/GenBank/DDBJ whole genome shotgun (WGS) entry which is preliminary data.</text>
</comment>
<proteinExistence type="predicted"/>
<evidence type="ECO:0000313" key="3">
    <source>
        <dbReference type="Proteomes" id="UP001072952"/>
    </source>
</evidence>
<sequence length="150" mass="17011">MKSTLNRQPFNYQAALEHIRTEYQFDFASIAMYESDQYHSPIKWQFVDGNLNDRYKLIVLRKGNGLAGNVMKTGKRQVIEDVDQALSMNERLKYPIILSEALTATLAIPLWSGHNVKGVLLLGQRDHKPIPVHADQIDISGKLGEFTEGI</sequence>
<dbReference type="RefSeq" id="WP_124225115.1">
    <property type="nucleotide sequence ID" value="NZ_JANSKN010000033.1"/>
</dbReference>
<feature type="domain" description="GAF" evidence="1">
    <location>
        <begin position="13"/>
        <end position="125"/>
    </location>
</feature>
<reference evidence="2" key="1">
    <citation type="journal article" date="2022" name="Int. J. Mol. Sci.">
        <title>Phenotypic and Genotypic Virulence Characterisation of Staphylococcus pettenkoferi Strains Isolated from Human Bloodstream and Diabetic Foot Infections.</title>
        <authorList>
            <person name="Magnan C."/>
            <person name="Ahmad-Mansour N."/>
            <person name="Pouget C."/>
            <person name="Morsli M."/>
            <person name="Huc-Brandt S."/>
            <person name="Pantel A."/>
            <person name="Dunyach-Remy C."/>
            <person name="Sotto A."/>
            <person name="Molle V."/>
            <person name="Lavigne J.-P."/>
        </authorList>
    </citation>
    <scope>NUCLEOTIDE SEQUENCE</scope>
    <source>
        <strain evidence="2">NSP012P</strain>
    </source>
</reference>
<name>A0ABT4BNF0_9STAP</name>
<accession>A0ABT4BNF0</accession>
<dbReference type="Pfam" id="PF13185">
    <property type="entry name" value="GAF_2"/>
    <property type="match status" value="1"/>
</dbReference>
<dbReference type="EMBL" id="JANSLD010000046">
    <property type="protein sequence ID" value="MCY1584183.1"/>
    <property type="molecule type" value="Genomic_DNA"/>
</dbReference>
<gene>
    <name evidence="2" type="primary">nreA</name>
    <name evidence="2" type="ORF">NW133_11835</name>
</gene>
<protein>
    <submittedName>
        <fullName evidence="2">Nitrate respiration regulation accessory nitrate sensor NreA</fullName>
    </submittedName>
</protein>
<dbReference type="NCBIfam" id="NF038250">
    <property type="entry name" value="nitrate_NreA"/>
    <property type="match status" value="1"/>
</dbReference>
<dbReference type="Gene3D" id="3.30.450.40">
    <property type="match status" value="1"/>
</dbReference>
<keyword evidence="3" id="KW-1185">Reference proteome</keyword>